<evidence type="ECO:0000313" key="3">
    <source>
        <dbReference type="Proteomes" id="UP000029389"/>
    </source>
</evidence>
<sequence>MSLFHTGLTFLHFNETYGLQNKFHSYSHENIDFSHLEHSNLYCKKRVPSYKGTPSYIMLDFLLTNL</sequence>
<dbReference type="Proteomes" id="UP000264294">
    <property type="component" value="Unassembled WGS sequence"/>
</dbReference>
<reference evidence="2 4" key="2">
    <citation type="submission" date="2018-08" db="EMBL/GenBank/DDBJ databases">
        <title>Bacillus clarus sp. nov. strain PS00077A.</title>
        <authorList>
            <person name="Mendez Acevedo M."/>
            <person name="Carroll L."/>
            <person name="Mukherjee M."/>
            <person name="Wiedmann M."/>
            <person name="Kovac J."/>
        </authorList>
    </citation>
    <scope>NUCLEOTIDE SEQUENCE [LARGE SCALE GENOMIC DNA]</scope>
    <source>
        <strain evidence="2 4">PS00077A</strain>
    </source>
</reference>
<dbReference type="AlphaFoldDB" id="A0A090YT74"/>
<protein>
    <submittedName>
        <fullName evidence="1">Uncharacterized protein</fullName>
    </submittedName>
</protein>
<keyword evidence="4" id="KW-1185">Reference proteome</keyword>
<dbReference type="EMBL" id="QVOD01000006">
    <property type="protein sequence ID" value="RFT67645.1"/>
    <property type="molecule type" value="Genomic_DNA"/>
</dbReference>
<dbReference type="EMBL" id="JMQC01000008">
    <property type="protein sequence ID" value="KFN01467.1"/>
    <property type="molecule type" value="Genomic_DNA"/>
</dbReference>
<organism evidence="1 3">
    <name type="scientific">Bacillus clarus</name>
    <dbReference type="NCBI Taxonomy" id="2338372"/>
    <lineage>
        <taxon>Bacteria</taxon>
        <taxon>Bacillati</taxon>
        <taxon>Bacillota</taxon>
        <taxon>Bacilli</taxon>
        <taxon>Bacillales</taxon>
        <taxon>Bacillaceae</taxon>
        <taxon>Bacillus</taxon>
        <taxon>Bacillus cereus group</taxon>
    </lineage>
</organism>
<name>A0A090YT74_9BACI</name>
<comment type="caution">
    <text evidence="1">The sequence shown here is derived from an EMBL/GenBank/DDBJ whole genome shotgun (WGS) entry which is preliminary data.</text>
</comment>
<evidence type="ECO:0000313" key="2">
    <source>
        <dbReference type="EMBL" id="RFT67645.1"/>
    </source>
</evidence>
<reference evidence="1 3" key="1">
    <citation type="submission" date="2014-04" db="EMBL/GenBank/DDBJ databases">
        <authorList>
            <person name="Bishop-Lilly K.A."/>
            <person name="Broomall S.M."/>
            <person name="Chain P.S."/>
            <person name="Chertkov O."/>
            <person name="Coyne S.R."/>
            <person name="Daligault H.E."/>
            <person name="Davenport K.W."/>
            <person name="Erkkila T."/>
            <person name="Frey K.G."/>
            <person name="Gibbons H.S."/>
            <person name="Gu W."/>
            <person name="Jaissle J."/>
            <person name="Johnson S.L."/>
            <person name="Koroleva G.I."/>
            <person name="Ladner J.T."/>
            <person name="Lo C.-C."/>
            <person name="Minogue T.D."/>
            <person name="Munk C."/>
            <person name="Palacios G.F."/>
            <person name="Redden C.L."/>
            <person name="Rosenzweig C.N."/>
            <person name="Scholz M.B."/>
            <person name="Teshima H."/>
            <person name="Xu Y."/>
        </authorList>
    </citation>
    <scope>NUCLEOTIDE SEQUENCE [LARGE SCALE GENOMIC DNA]</scope>
    <source>
        <strain evidence="1 3">BHP</strain>
    </source>
</reference>
<gene>
    <name evidence="2" type="ORF">D0U04_07725</name>
    <name evidence="1" type="ORF">DJ93_4881</name>
</gene>
<evidence type="ECO:0000313" key="1">
    <source>
        <dbReference type="EMBL" id="KFN01467.1"/>
    </source>
</evidence>
<proteinExistence type="predicted"/>
<accession>A0A090YT74</accession>
<evidence type="ECO:0000313" key="4">
    <source>
        <dbReference type="Proteomes" id="UP000264294"/>
    </source>
</evidence>
<dbReference type="Proteomes" id="UP000029389">
    <property type="component" value="Unassembled WGS sequence"/>
</dbReference>